<dbReference type="InterPro" id="IPR008189">
    <property type="entry name" value="rRNA_ssu_MeTfrase_I"/>
</dbReference>
<keyword evidence="4 7" id="KW-0808">Transferase</keyword>
<comment type="caution">
    <text evidence="7">The sequence shown here is derived from an EMBL/GenBank/DDBJ whole genome shotgun (WGS) entry which is preliminary data.</text>
</comment>
<dbReference type="AlphaFoldDB" id="A0A3D9L9D6"/>
<evidence type="ECO:0000259" key="6">
    <source>
        <dbReference type="Pfam" id="PF00590"/>
    </source>
</evidence>
<evidence type="ECO:0000256" key="3">
    <source>
        <dbReference type="ARBA" id="ARBA00022603"/>
    </source>
</evidence>
<dbReference type="Pfam" id="PF00590">
    <property type="entry name" value="TP_methylase"/>
    <property type="match status" value="1"/>
</dbReference>
<dbReference type="GO" id="GO:0008168">
    <property type="term" value="F:methyltransferase activity"/>
    <property type="evidence" value="ECO:0007669"/>
    <property type="project" value="UniProtKB-KW"/>
</dbReference>
<keyword evidence="5" id="KW-0949">S-adenosyl-L-methionine</keyword>
<dbReference type="PANTHER" id="PTHR46111">
    <property type="entry name" value="RIBOSOMAL RNA SMALL SUBUNIT METHYLTRANSFERASE I"/>
    <property type="match status" value="1"/>
</dbReference>
<keyword evidence="3 7" id="KW-0489">Methyltransferase</keyword>
<dbReference type="InterPro" id="IPR000878">
    <property type="entry name" value="4pyrrol_Mease"/>
</dbReference>
<evidence type="ECO:0000313" key="8">
    <source>
        <dbReference type="Proteomes" id="UP000256779"/>
    </source>
</evidence>
<reference evidence="7 8" key="1">
    <citation type="submission" date="2018-07" db="EMBL/GenBank/DDBJ databases">
        <title>Genomic Encyclopedia of Type Strains, Phase IV (KMG-IV): sequencing the most valuable type-strain genomes for metagenomic binning, comparative biology and taxonomic classification.</title>
        <authorList>
            <person name="Goeker M."/>
        </authorList>
    </citation>
    <scope>NUCLEOTIDE SEQUENCE [LARGE SCALE GENOMIC DNA]</scope>
    <source>
        <strain evidence="7 8">DSM 4134</strain>
    </source>
</reference>
<keyword evidence="8" id="KW-1185">Reference proteome</keyword>
<evidence type="ECO:0000256" key="4">
    <source>
        <dbReference type="ARBA" id="ARBA00022679"/>
    </source>
</evidence>
<evidence type="ECO:0000256" key="5">
    <source>
        <dbReference type="ARBA" id="ARBA00022691"/>
    </source>
</evidence>
<dbReference type="EMBL" id="QREG01000003">
    <property type="protein sequence ID" value="REE01672.1"/>
    <property type="molecule type" value="Genomic_DNA"/>
</dbReference>
<feature type="domain" description="Tetrapyrrole methylase" evidence="6">
    <location>
        <begin position="54"/>
        <end position="166"/>
    </location>
</feature>
<dbReference type="GO" id="GO:0032259">
    <property type="term" value="P:methylation"/>
    <property type="evidence" value="ECO:0007669"/>
    <property type="project" value="UniProtKB-KW"/>
</dbReference>
<accession>A0A3D9L9D6</accession>
<sequence>MVLDVVRNTSHFLVENVRTSRRFISSLKLGVEIPELQFEVLDKKTSHQQLDKFFAPAMQGKNIGVMSEAGLPGLADPGALAVAYAHQHGIQVVPLPGPSSIQTVVISSGFSGQRFTFHGYLPIQKKERIQAIKELESNLKKTGYTQVFMETPFRNMQLMKDLTTQLSQNVQLCVGVDLFGKQEYVKTQPVSRWKNSKKDFHKVPAVYCIGQFS</sequence>
<dbReference type="SUPFAM" id="SSF53790">
    <property type="entry name" value="Tetrapyrrole methylase"/>
    <property type="match status" value="1"/>
</dbReference>
<dbReference type="Gene3D" id="3.40.1010.10">
    <property type="entry name" value="Cobalt-precorrin-4 Transmethylase, Domain 1"/>
    <property type="match status" value="1"/>
</dbReference>
<keyword evidence="1" id="KW-0963">Cytoplasm</keyword>
<dbReference type="GO" id="GO:0006364">
    <property type="term" value="P:rRNA processing"/>
    <property type="evidence" value="ECO:0007669"/>
    <property type="project" value="UniProtKB-KW"/>
</dbReference>
<dbReference type="CDD" id="cd11649">
    <property type="entry name" value="RsmI_like"/>
    <property type="match status" value="1"/>
</dbReference>
<evidence type="ECO:0000313" key="7">
    <source>
        <dbReference type="EMBL" id="REE01672.1"/>
    </source>
</evidence>
<dbReference type="InterPro" id="IPR014776">
    <property type="entry name" value="4pyrrole_Mease_sub2"/>
</dbReference>
<dbReference type="Proteomes" id="UP000256779">
    <property type="component" value="Unassembled WGS sequence"/>
</dbReference>
<gene>
    <name evidence="7" type="ORF">C7460_103189</name>
</gene>
<dbReference type="PANTHER" id="PTHR46111:SF2">
    <property type="entry name" value="SAM-DEPENDENT METHYLTRANSFERASE"/>
    <property type="match status" value="1"/>
</dbReference>
<dbReference type="Gene3D" id="3.30.950.10">
    <property type="entry name" value="Methyltransferase, Cobalt-precorrin-4 Transmethylase, Domain 2"/>
    <property type="match status" value="1"/>
</dbReference>
<evidence type="ECO:0000256" key="2">
    <source>
        <dbReference type="ARBA" id="ARBA00022552"/>
    </source>
</evidence>
<evidence type="ECO:0000256" key="1">
    <source>
        <dbReference type="ARBA" id="ARBA00022490"/>
    </source>
</evidence>
<dbReference type="InterPro" id="IPR014777">
    <property type="entry name" value="4pyrrole_Mease_sub1"/>
</dbReference>
<organism evidence="7 8">
    <name type="scientific">Marinoscillum furvescens DSM 4134</name>
    <dbReference type="NCBI Taxonomy" id="1122208"/>
    <lineage>
        <taxon>Bacteria</taxon>
        <taxon>Pseudomonadati</taxon>
        <taxon>Bacteroidota</taxon>
        <taxon>Cytophagia</taxon>
        <taxon>Cytophagales</taxon>
        <taxon>Reichenbachiellaceae</taxon>
        <taxon>Marinoscillum</taxon>
    </lineage>
</organism>
<dbReference type="InterPro" id="IPR035996">
    <property type="entry name" value="4pyrrol_Methylase_sf"/>
</dbReference>
<proteinExistence type="predicted"/>
<protein>
    <submittedName>
        <fullName evidence="7">16S rRNA (Cytidine1402-2'-O)-methyltransferase</fullName>
    </submittedName>
</protein>
<keyword evidence="2" id="KW-0698">rRNA processing</keyword>
<name>A0A3D9L9D6_MARFU</name>